<dbReference type="GO" id="GO:0006811">
    <property type="term" value="P:monoatomic ion transport"/>
    <property type="evidence" value="ECO:0007669"/>
    <property type="project" value="UniProtKB-KW"/>
</dbReference>
<keyword evidence="3" id="KW-0813">Transport</keyword>
<dbReference type="GO" id="GO:0015288">
    <property type="term" value="F:porin activity"/>
    <property type="evidence" value="ECO:0007669"/>
    <property type="project" value="UniProtKB-KW"/>
</dbReference>
<dbReference type="KEGG" id="bgm:CAL15_02310"/>
<accession>A0A1W6Z7I8</accession>
<evidence type="ECO:0000256" key="1">
    <source>
        <dbReference type="ARBA" id="ARBA00004571"/>
    </source>
</evidence>
<evidence type="ECO:0000256" key="11">
    <source>
        <dbReference type="SAM" id="SignalP"/>
    </source>
</evidence>
<evidence type="ECO:0000256" key="10">
    <source>
        <dbReference type="ARBA" id="ARBA00023237"/>
    </source>
</evidence>
<dbReference type="OrthoDB" id="8520696at2"/>
<keyword evidence="6 11" id="KW-0732">Signal</keyword>
<dbReference type="CDD" id="cd00342">
    <property type="entry name" value="gram_neg_porins"/>
    <property type="match status" value="1"/>
</dbReference>
<keyword evidence="14" id="KW-1185">Reference proteome</keyword>
<evidence type="ECO:0000256" key="4">
    <source>
        <dbReference type="ARBA" id="ARBA00022452"/>
    </source>
</evidence>
<dbReference type="InterPro" id="IPR033900">
    <property type="entry name" value="Gram_neg_porin_domain"/>
</dbReference>
<evidence type="ECO:0000313" key="14">
    <source>
        <dbReference type="Proteomes" id="UP000194161"/>
    </source>
</evidence>
<feature type="domain" description="Porin" evidence="12">
    <location>
        <begin position="14"/>
        <end position="342"/>
    </location>
</feature>
<dbReference type="SUPFAM" id="SSF56935">
    <property type="entry name" value="Porins"/>
    <property type="match status" value="1"/>
</dbReference>
<dbReference type="GO" id="GO:0046930">
    <property type="term" value="C:pore complex"/>
    <property type="evidence" value="ECO:0007669"/>
    <property type="project" value="UniProtKB-KW"/>
</dbReference>
<dbReference type="Proteomes" id="UP000194161">
    <property type="component" value="Chromosome"/>
</dbReference>
<name>A0A1W6Z7I8_9BORD</name>
<dbReference type="Gene3D" id="2.40.160.10">
    <property type="entry name" value="Porin"/>
    <property type="match status" value="1"/>
</dbReference>
<dbReference type="STRING" id="463040.CAL15_02310"/>
<sequence length="365" mass="39171">MKRFVPAVMSAGVLAGAAFAGAAHAETSVTLYGIADISIRYLNNGDDEGHSRIGMNNGAISGSRWGLRGVEDLGGGNKAFFRLENGFNVQNGQRSDSNRLFSRQAYVGLDGGSVGAVSLGRQDTPLFTLLADTYDPLTVGNYDQNSWLPVAMSRARSDNSVRYRNDKLLNGLDVILQYSFNSDSSAGEDFSNRKLGQQYGGTLSYTAGPFQIGGGYQLSRSSSDSDLDQRVWNINVAYKIDAVKLFAGYLNGRDETGWVNAVMGNADGGAGLEREDDGFFLGATWQATGAWAITGAAYYDRSKNVVEEGDKGRRWALVGVAEYALSKRTQLYGTVDYNKVSDAARSEIPGGSSQVGAAVGMRHIF</sequence>
<keyword evidence="9" id="KW-0472">Membrane</keyword>
<evidence type="ECO:0000256" key="6">
    <source>
        <dbReference type="ARBA" id="ARBA00022729"/>
    </source>
</evidence>
<feature type="chain" id="PRO_5012077322" evidence="11">
    <location>
        <begin position="26"/>
        <end position="365"/>
    </location>
</feature>
<evidence type="ECO:0000256" key="7">
    <source>
        <dbReference type="ARBA" id="ARBA00023065"/>
    </source>
</evidence>
<dbReference type="PANTHER" id="PTHR34501:SF9">
    <property type="entry name" value="MAJOR OUTER MEMBRANE PROTEIN P.IA"/>
    <property type="match status" value="1"/>
</dbReference>
<dbReference type="RefSeq" id="WP_086077157.1">
    <property type="nucleotide sequence ID" value="NZ_CP021111.1"/>
</dbReference>
<dbReference type="InterPro" id="IPR050298">
    <property type="entry name" value="Gram-neg_bact_OMP"/>
</dbReference>
<proteinExistence type="predicted"/>
<evidence type="ECO:0000256" key="5">
    <source>
        <dbReference type="ARBA" id="ARBA00022692"/>
    </source>
</evidence>
<keyword evidence="4" id="KW-1134">Transmembrane beta strand</keyword>
<evidence type="ECO:0000256" key="8">
    <source>
        <dbReference type="ARBA" id="ARBA00023114"/>
    </source>
</evidence>
<dbReference type="PANTHER" id="PTHR34501">
    <property type="entry name" value="PROTEIN YDDL-RELATED"/>
    <property type="match status" value="1"/>
</dbReference>
<keyword evidence="10" id="KW-0998">Cell outer membrane</keyword>
<evidence type="ECO:0000256" key="9">
    <source>
        <dbReference type="ARBA" id="ARBA00023136"/>
    </source>
</evidence>
<comment type="subunit">
    <text evidence="2">Homotrimer.</text>
</comment>
<keyword evidence="7" id="KW-0406">Ion transport</keyword>
<dbReference type="Pfam" id="PF13609">
    <property type="entry name" value="Porin_4"/>
    <property type="match status" value="1"/>
</dbReference>
<reference evidence="13 14" key="1">
    <citation type="submission" date="2017-05" db="EMBL/GenBank/DDBJ databases">
        <title>Complete and WGS of Bordetella genogroups.</title>
        <authorList>
            <person name="Spilker T."/>
            <person name="LiPuma J."/>
        </authorList>
    </citation>
    <scope>NUCLEOTIDE SEQUENCE [LARGE SCALE GENOMIC DNA]</scope>
    <source>
        <strain evidence="13 14">AU7206</strain>
    </source>
</reference>
<dbReference type="GO" id="GO:0009279">
    <property type="term" value="C:cell outer membrane"/>
    <property type="evidence" value="ECO:0007669"/>
    <property type="project" value="UniProtKB-SubCell"/>
</dbReference>
<evidence type="ECO:0000313" key="13">
    <source>
        <dbReference type="EMBL" id="ARP93321.1"/>
    </source>
</evidence>
<keyword evidence="8" id="KW-0626">Porin</keyword>
<comment type="subcellular location">
    <subcellularLocation>
        <location evidence="1">Cell outer membrane</location>
        <topology evidence="1">Multi-pass membrane protein</topology>
    </subcellularLocation>
</comment>
<dbReference type="EMBL" id="CP021111">
    <property type="protein sequence ID" value="ARP93321.1"/>
    <property type="molecule type" value="Genomic_DNA"/>
</dbReference>
<keyword evidence="5" id="KW-0812">Transmembrane</keyword>
<dbReference type="AlphaFoldDB" id="A0A1W6Z7I8"/>
<organism evidence="13 14">
    <name type="scientific">Bordetella genomosp. 13</name>
    <dbReference type="NCBI Taxonomy" id="463040"/>
    <lineage>
        <taxon>Bacteria</taxon>
        <taxon>Pseudomonadati</taxon>
        <taxon>Pseudomonadota</taxon>
        <taxon>Betaproteobacteria</taxon>
        <taxon>Burkholderiales</taxon>
        <taxon>Alcaligenaceae</taxon>
        <taxon>Bordetella</taxon>
    </lineage>
</organism>
<dbReference type="InterPro" id="IPR023614">
    <property type="entry name" value="Porin_dom_sf"/>
</dbReference>
<evidence type="ECO:0000256" key="3">
    <source>
        <dbReference type="ARBA" id="ARBA00022448"/>
    </source>
</evidence>
<evidence type="ECO:0000256" key="2">
    <source>
        <dbReference type="ARBA" id="ARBA00011233"/>
    </source>
</evidence>
<evidence type="ECO:0000259" key="12">
    <source>
        <dbReference type="Pfam" id="PF13609"/>
    </source>
</evidence>
<protein>
    <submittedName>
        <fullName evidence="13">Porin</fullName>
    </submittedName>
</protein>
<gene>
    <name evidence="13" type="ORF">CAL15_02310</name>
</gene>
<feature type="signal peptide" evidence="11">
    <location>
        <begin position="1"/>
        <end position="25"/>
    </location>
</feature>